<dbReference type="InterPro" id="IPR028181">
    <property type="entry name" value="SCIMP"/>
</dbReference>
<comment type="caution">
    <text evidence="3">The sequence shown here is derived from an EMBL/GenBank/DDBJ whole genome shotgun (WGS) entry which is preliminary data.</text>
</comment>
<proteinExistence type="predicted"/>
<dbReference type="Pfam" id="PF15050">
    <property type="entry name" value="SCIMP"/>
    <property type="match status" value="1"/>
</dbReference>
<accession>A0A315VMM4</accession>
<organism evidence="3 4">
    <name type="scientific">Gambusia affinis</name>
    <name type="common">Western mosquitofish</name>
    <name type="synonym">Heterandria affinis</name>
    <dbReference type="NCBI Taxonomy" id="33528"/>
    <lineage>
        <taxon>Eukaryota</taxon>
        <taxon>Metazoa</taxon>
        <taxon>Chordata</taxon>
        <taxon>Craniata</taxon>
        <taxon>Vertebrata</taxon>
        <taxon>Euteleostomi</taxon>
        <taxon>Actinopterygii</taxon>
        <taxon>Neopterygii</taxon>
        <taxon>Teleostei</taxon>
        <taxon>Neoteleostei</taxon>
        <taxon>Acanthomorphata</taxon>
        <taxon>Ovalentaria</taxon>
        <taxon>Atherinomorphae</taxon>
        <taxon>Cyprinodontiformes</taxon>
        <taxon>Poeciliidae</taxon>
        <taxon>Poeciliinae</taxon>
        <taxon>Gambusia</taxon>
    </lineage>
</organism>
<keyword evidence="2" id="KW-0812">Transmembrane</keyword>
<feature type="region of interest" description="Disordered" evidence="1">
    <location>
        <begin position="950"/>
        <end position="990"/>
    </location>
</feature>
<keyword evidence="4" id="KW-1185">Reference proteome</keyword>
<name>A0A315VMM4_GAMAF</name>
<sequence length="990" mass="109414">MNTLTQRGWGNLTLSFSALTLSSSIFRLENEAAEKAEASAAYLVSCFGLLSLNGLQLLLIVGAHVAASAELPASVFYLVPLGVADESVAGRRQQEVTCRQLDGADGRGLTKTTVCHAAVGPHQGPKVRFVQVAGRLGLVVVSAESLLRRQRGPEAVGRLDPPQVVFVGVRRAASNNSVKVKKLTFPPGNRTRGNTETSCSASRGDGSDDMTYLLNAQPQEVLQRLSVVSSIILLQHGAGGGILRVMFQRVYRGAFFRHLRLPTSFGKTKVNHPSNRAQGKAETSTYSKAMSDRCCTWSFFFISSTWRSCSEDSTLSILCMSLIRRRWDSRNWSLARCHLLHPVLGAAQLGLQRCDLLLHGHHHRAQLLCILLSLKQVLLLLSLCEAAPQVAQLPLHCLSVLVPLGSLLLQALVELDLRGHLLLPLAADLVDGFLLGVFRHSGHGFDGLDLGLSLRQLGLCGAQLALGVLQGLGLSFKFLWGIRQDTNEKKSKTNGVQLFEFGSFLVELGLQLLLEPDELGPLLLQSRHTLLKHLWKTRRKQTNQQFFGRHPAEGAAGHPNLSRPKRYRVKDGDGIPQLETDIVHRVRCYLLNWIDGEAAAFGSVNRQHSPLHPPPEKAVKHRTVTVMLGRQRGTLGLLGHGFLREASESSEHQTCNPHKLGSAEHGRVSTRRFLHCNGENEKLLCKVSAHDDCCRNMPPTFTFSSLSLTAGSDPASALSAVCSKERQADFLTKTVPRGCQEADLMALLRKYIWVLVILGMVFVSVVISLIFILINKCISRKGKHRILQLQERPEVKIESNKYQLTQSGNNTPPLPPRTQFLTAVAQSYENLAEEGEHDDQSDHDYEEALDQKLDCVKVQENLLCNDPNTNSGVSVAQSYENLAEENDYEESVDPLPDYVKVEDETEFLPPPLCDLDPNIKCNGSLGQSYENLADENKYEESMEQQLDYVKVEDEFTPHQNYDARDNASTASTEDYDDIGGEDEEDYDDIA</sequence>
<dbReference type="EMBL" id="NHOQ01001433">
    <property type="protein sequence ID" value="PWA24361.1"/>
    <property type="molecule type" value="Genomic_DNA"/>
</dbReference>
<dbReference type="AlphaFoldDB" id="A0A315VMM4"/>
<feature type="region of interest" description="Disordered" evidence="1">
    <location>
        <begin position="549"/>
        <end position="569"/>
    </location>
</feature>
<feature type="compositionally biased region" description="Basic and acidic residues" evidence="1">
    <location>
        <begin position="950"/>
        <end position="965"/>
    </location>
</feature>
<feature type="region of interest" description="Disordered" evidence="1">
    <location>
        <begin position="185"/>
        <end position="204"/>
    </location>
</feature>
<keyword evidence="2" id="KW-0472">Membrane</keyword>
<evidence type="ECO:0000256" key="2">
    <source>
        <dbReference type="SAM" id="Phobius"/>
    </source>
</evidence>
<dbReference type="GO" id="GO:0097197">
    <property type="term" value="C:tetraspanin-enriched microdomain"/>
    <property type="evidence" value="ECO:0007669"/>
    <property type="project" value="InterPro"/>
</dbReference>
<protein>
    <submittedName>
        <fullName evidence="3">Uncharacterized protein</fullName>
    </submittedName>
</protein>
<feature type="compositionally biased region" description="Polar residues" evidence="1">
    <location>
        <begin position="191"/>
        <end position="201"/>
    </location>
</feature>
<evidence type="ECO:0000256" key="1">
    <source>
        <dbReference type="SAM" id="MobiDB-lite"/>
    </source>
</evidence>
<feature type="transmembrane region" description="Helical" evidence="2">
    <location>
        <begin position="751"/>
        <end position="774"/>
    </location>
</feature>
<dbReference type="GO" id="GO:0001772">
    <property type="term" value="C:immunological synapse"/>
    <property type="evidence" value="ECO:0007669"/>
    <property type="project" value="InterPro"/>
</dbReference>
<dbReference type="Proteomes" id="UP000250572">
    <property type="component" value="Unassembled WGS sequence"/>
</dbReference>
<keyword evidence="2" id="KW-1133">Transmembrane helix</keyword>
<evidence type="ECO:0000313" key="3">
    <source>
        <dbReference type="EMBL" id="PWA24361.1"/>
    </source>
</evidence>
<reference evidence="3 4" key="1">
    <citation type="journal article" date="2018" name="G3 (Bethesda)">
        <title>A High-Quality Reference Genome for the Invasive Mosquitofish Gambusia affinis Using a Chicago Library.</title>
        <authorList>
            <person name="Hoffberg S.L."/>
            <person name="Troendle N.J."/>
            <person name="Glenn T.C."/>
            <person name="Mahmud O."/>
            <person name="Louha S."/>
            <person name="Chalopin D."/>
            <person name="Bennetzen J.L."/>
            <person name="Mauricio R."/>
        </authorList>
    </citation>
    <scope>NUCLEOTIDE SEQUENCE [LARGE SCALE GENOMIC DNA]</scope>
    <source>
        <strain evidence="3">NE01/NJP1002.9</strain>
        <tissue evidence="3">Muscle</tissue>
    </source>
</reference>
<gene>
    <name evidence="3" type="ORF">CCH79_00011922</name>
</gene>
<feature type="compositionally biased region" description="Acidic residues" evidence="1">
    <location>
        <begin position="973"/>
        <end position="990"/>
    </location>
</feature>
<evidence type="ECO:0000313" key="4">
    <source>
        <dbReference type="Proteomes" id="UP000250572"/>
    </source>
</evidence>